<keyword evidence="3" id="KW-1185">Reference proteome</keyword>
<proteinExistence type="predicted"/>
<dbReference type="InterPro" id="IPR029063">
    <property type="entry name" value="SAM-dependent_MTases_sf"/>
</dbReference>
<organism evidence="2 3">
    <name type="scientific">Amycolatopsis speibonae</name>
    <dbReference type="NCBI Taxonomy" id="1450224"/>
    <lineage>
        <taxon>Bacteria</taxon>
        <taxon>Bacillati</taxon>
        <taxon>Actinomycetota</taxon>
        <taxon>Actinomycetes</taxon>
        <taxon>Pseudonocardiales</taxon>
        <taxon>Pseudonocardiaceae</taxon>
        <taxon>Amycolatopsis</taxon>
    </lineage>
</organism>
<dbReference type="SUPFAM" id="SSF53335">
    <property type="entry name" value="S-adenosyl-L-methionine-dependent methyltransferases"/>
    <property type="match status" value="1"/>
</dbReference>
<dbReference type="Gene3D" id="3.40.50.150">
    <property type="entry name" value="Vaccinia Virus protein VP39"/>
    <property type="match status" value="1"/>
</dbReference>
<accession>A0ABV7PC21</accession>
<comment type="caution">
    <text evidence="2">The sequence shown here is derived from an EMBL/GenBank/DDBJ whole genome shotgun (WGS) entry which is preliminary data.</text>
</comment>
<dbReference type="Pfam" id="PF13649">
    <property type="entry name" value="Methyltransf_25"/>
    <property type="match status" value="1"/>
</dbReference>
<protein>
    <submittedName>
        <fullName evidence="2">Class I SAM-dependent methyltransferase</fullName>
        <ecNumber evidence="2">2.1.1.-</ecNumber>
    </submittedName>
</protein>
<dbReference type="PANTHER" id="PTHR43591">
    <property type="entry name" value="METHYLTRANSFERASE"/>
    <property type="match status" value="1"/>
</dbReference>
<reference evidence="3" key="1">
    <citation type="journal article" date="2019" name="Int. J. Syst. Evol. Microbiol.">
        <title>The Global Catalogue of Microorganisms (GCM) 10K type strain sequencing project: providing services to taxonomists for standard genome sequencing and annotation.</title>
        <authorList>
            <consortium name="The Broad Institute Genomics Platform"/>
            <consortium name="The Broad Institute Genome Sequencing Center for Infectious Disease"/>
            <person name="Wu L."/>
            <person name="Ma J."/>
        </authorList>
    </citation>
    <scope>NUCLEOTIDE SEQUENCE [LARGE SCALE GENOMIC DNA]</scope>
    <source>
        <strain evidence="3">CGMCC 4.7676</strain>
    </source>
</reference>
<evidence type="ECO:0000259" key="1">
    <source>
        <dbReference type="Pfam" id="PF13649"/>
    </source>
</evidence>
<name>A0ABV7PC21_9PSEU</name>
<dbReference type="RefSeq" id="WP_378245674.1">
    <property type="nucleotide sequence ID" value="NZ_JBHRWK010000086.1"/>
</dbReference>
<keyword evidence="2" id="KW-0489">Methyltransferase</keyword>
<dbReference type="Proteomes" id="UP001595645">
    <property type="component" value="Unassembled WGS sequence"/>
</dbReference>
<evidence type="ECO:0000313" key="2">
    <source>
        <dbReference type="EMBL" id="MFC3455332.1"/>
    </source>
</evidence>
<dbReference type="EMBL" id="JBHRWK010000086">
    <property type="protein sequence ID" value="MFC3455332.1"/>
    <property type="molecule type" value="Genomic_DNA"/>
</dbReference>
<dbReference type="GO" id="GO:0008168">
    <property type="term" value="F:methyltransferase activity"/>
    <property type="evidence" value="ECO:0007669"/>
    <property type="project" value="UniProtKB-KW"/>
</dbReference>
<keyword evidence="2" id="KW-0808">Transferase</keyword>
<sequence>MHLNDESLRAVVSSTRRTYDESAEAYVRTTDTLDKFPGLDRELDRFFDALPGASVLDLGCGSGRDSDYLIRRGATVVAGDLSAVMLRTTRDRCAVAGVVQLDLLAMPLAGGVFDGVWACASLLHVPRSAHLAAFVEIHRVLAKGGVAAISLKEGDGEGWIGDPRMSSPRWFSPRRPEAVVRELGTAGFASARVFPSGRGTWFVVEATKT</sequence>
<dbReference type="CDD" id="cd02440">
    <property type="entry name" value="AdoMet_MTases"/>
    <property type="match status" value="1"/>
</dbReference>
<gene>
    <name evidence="2" type="ORF">ACFOSH_38360</name>
</gene>
<dbReference type="EC" id="2.1.1.-" evidence="2"/>
<evidence type="ECO:0000313" key="3">
    <source>
        <dbReference type="Proteomes" id="UP001595645"/>
    </source>
</evidence>
<dbReference type="InterPro" id="IPR041698">
    <property type="entry name" value="Methyltransf_25"/>
</dbReference>
<dbReference type="GO" id="GO:0032259">
    <property type="term" value="P:methylation"/>
    <property type="evidence" value="ECO:0007669"/>
    <property type="project" value="UniProtKB-KW"/>
</dbReference>
<feature type="domain" description="Methyltransferase" evidence="1">
    <location>
        <begin position="55"/>
        <end position="145"/>
    </location>
</feature>